<protein>
    <submittedName>
        <fullName evidence="3">Uncharacterized protein</fullName>
    </submittedName>
</protein>
<gene>
    <name evidence="3" type="ORF">Cgig2_026761</name>
</gene>
<feature type="compositionally biased region" description="Basic and acidic residues" evidence="2">
    <location>
        <begin position="153"/>
        <end position="163"/>
    </location>
</feature>
<feature type="region of interest" description="Disordered" evidence="2">
    <location>
        <begin position="117"/>
        <end position="180"/>
    </location>
</feature>
<keyword evidence="1" id="KW-0175">Coiled coil</keyword>
<evidence type="ECO:0000256" key="2">
    <source>
        <dbReference type="SAM" id="MobiDB-lite"/>
    </source>
</evidence>
<dbReference type="EMBL" id="JAKOGI010000819">
    <property type="protein sequence ID" value="KAJ8430143.1"/>
    <property type="molecule type" value="Genomic_DNA"/>
</dbReference>
<organism evidence="3 4">
    <name type="scientific">Carnegiea gigantea</name>
    <dbReference type="NCBI Taxonomy" id="171969"/>
    <lineage>
        <taxon>Eukaryota</taxon>
        <taxon>Viridiplantae</taxon>
        <taxon>Streptophyta</taxon>
        <taxon>Embryophyta</taxon>
        <taxon>Tracheophyta</taxon>
        <taxon>Spermatophyta</taxon>
        <taxon>Magnoliopsida</taxon>
        <taxon>eudicotyledons</taxon>
        <taxon>Gunneridae</taxon>
        <taxon>Pentapetalae</taxon>
        <taxon>Caryophyllales</taxon>
        <taxon>Cactineae</taxon>
        <taxon>Cactaceae</taxon>
        <taxon>Cactoideae</taxon>
        <taxon>Echinocereeae</taxon>
        <taxon>Carnegiea</taxon>
    </lineage>
</organism>
<dbReference type="AlphaFoldDB" id="A0A9Q1JSG3"/>
<name>A0A9Q1JSG3_9CARY</name>
<accession>A0A9Q1JSG3</accession>
<sequence>MSQRLVCLEFVAMDEVVARRRRMEVGVVGEALKQIDGVKLPIFLDEIRDATEKDPSLIQMEVMKRFSIQNLEVMFLALEEEQIEAENEKLQNHMESIEIEMAKVNTRSKFSALVEDEQEYNPDSNEGIKAMESEQAPGELEGQDPPEGPTRNSLERHDRESAARRNQQRWYEVPDGELNV</sequence>
<evidence type="ECO:0000313" key="3">
    <source>
        <dbReference type="EMBL" id="KAJ8430143.1"/>
    </source>
</evidence>
<proteinExistence type="predicted"/>
<comment type="caution">
    <text evidence="3">The sequence shown here is derived from an EMBL/GenBank/DDBJ whole genome shotgun (WGS) entry which is preliminary data.</text>
</comment>
<dbReference type="Proteomes" id="UP001153076">
    <property type="component" value="Unassembled WGS sequence"/>
</dbReference>
<evidence type="ECO:0000256" key="1">
    <source>
        <dbReference type="SAM" id="Coils"/>
    </source>
</evidence>
<reference evidence="3" key="1">
    <citation type="submission" date="2022-04" db="EMBL/GenBank/DDBJ databases">
        <title>Carnegiea gigantea Genome sequencing and assembly v2.</title>
        <authorList>
            <person name="Copetti D."/>
            <person name="Sanderson M.J."/>
            <person name="Burquez A."/>
            <person name="Wojciechowski M.F."/>
        </authorList>
    </citation>
    <scope>NUCLEOTIDE SEQUENCE</scope>
    <source>
        <strain evidence="3">SGP5-SGP5p</strain>
        <tissue evidence="3">Aerial part</tissue>
    </source>
</reference>
<keyword evidence="4" id="KW-1185">Reference proteome</keyword>
<feature type="coiled-coil region" evidence="1">
    <location>
        <begin position="68"/>
        <end position="107"/>
    </location>
</feature>
<evidence type="ECO:0000313" key="4">
    <source>
        <dbReference type="Proteomes" id="UP001153076"/>
    </source>
</evidence>